<keyword evidence="3" id="KW-1185">Reference proteome</keyword>
<evidence type="ECO:0000256" key="1">
    <source>
        <dbReference type="SAM" id="MobiDB-lite"/>
    </source>
</evidence>
<gene>
    <name evidence="2" type="ORF">UJA718_LOCUS42324</name>
</gene>
<sequence length="98" mass="11198">WWVIHNDAERASLEQGIDYFLAINKSSINTYTCVLSCKCHTRFKLPFMSPGFFKISSFYRHLKEKQCIQLRPGKENNLVNGEISSSNQSKTLHGVATS</sequence>
<evidence type="ECO:0000313" key="2">
    <source>
        <dbReference type="EMBL" id="CAF4824669.1"/>
    </source>
</evidence>
<feature type="region of interest" description="Disordered" evidence="1">
    <location>
        <begin position="79"/>
        <end position="98"/>
    </location>
</feature>
<proteinExistence type="predicted"/>
<dbReference type="Proteomes" id="UP000663873">
    <property type="component" value="Unassembled WGS sequence"/>
</dbReference>
<accession>A0A821QP35</accession>
<protein>
    <submittedName>
        <fullName evidence="2">Uncharacterized protein</fullName>
    </submittedName>
</protein>
<feature type="non-terminal residue" evidence="2">
    <location>
        <position position="1"/>
    </location>
</feature>
<comment type="caution">
    <text evidence="2">The sequence shown here is derived from an EMBL/GenBank/DDBJ whole genome shotgun (WGS) entry which is preliminary data.</text>
</comment>
<feature type="non-terminal residue" evidence="2">
    <location>
        <position position="98"/>
    </location>
</feature>
<organism evidence="2 3">
    <name type="scientific">Rotaria socialis</name>
    <dbReference type="NCBI Taxonomy" id="392032"/>
    <lineage>
        <taxon>Eukaryota</taxon>
        <taxon>Metazoa</taxon>
        <taxon>Spiralia</taxon>
        <taxon>Gnathifera</taxon>
        <taxon>Rotifera</taxon>
        <taxon>Eurotatoria</taxon>
        <taxon>Bdelloidea</taxon>
        <taxon>Philodinida</taxon>
        <taxon>Philodinidae</taxon>
        <taxon>Rotaria</taxon>
    </lineage>
</organism>
<reference evidence="2" key="1">
    <citation type="submission" date="2021-02" db="EMBL/GenBank/DDBJ databases">
        <authorList>
            <person name="Nowell W R."/>
        </authorList>
    </citation>
    <scope>NUCLEOTIDE SEQUENCE</scope>
</reference>
<evidence type="ECO:0000313" key="3">
    <source>
        <dbReference type="Proteomes" id="UP000663873"/>
    </source>
</evidence>
<dbReference type="AlphaFoldDB" id="A0A821QP35"/>
<name>A0A821QP35_9BILA</name>
<dbReference type="EMBL" id="CAJOBP010053927">
    <property type="protein sequence ID" value="CAF4824669.1"/>
    <property type="molecule type" value="Genomic_DNA"/>
</dbReference>